<dbReference type="PANTHER" id="PTHR10978">
    <property type="entry name" value="SUCCINATE DEHYDROGENASE CYTOCHROME B560 SUBUNIT"/>
    <property type="match status" value="1"/>
</dbReference>
<dbReference type="InterPro" id="IPR018495">
    <property type="entry name" value="Succ_DH_cyt_bsu_CS"/>
</dbReference>
<dbReference type="NCBIfam" id="TIGR02970">
    <property type="entry name" value="succ_dehyd_cytB"/>
    <property type="match status" value="1"/>
</dbReference>
<keyword evidence="6" id="KW-0408">Iron</keyword>
<keyword evidence="7 8" id="KW-0472">Membrane</keyword>
<dbReference type="PANTHER" id="PTHR10978:SF5">
    <property type="entry name" value="SUCCINATE DEHYDROGENASE CYTOCHROME B560 SUBUNIT, MITOCHONDRIAL"/>
    <property type="match status" value="1"/>
</dbReference>
<accession>A0A8H7UJ07</accession>
<comment type="caution">
    <text evidence="9">The sequence shown here is derived from an EMBL/GenBank/DDBJ whole genome shotgun (WGS) entry which is preliminary data.</text>
</comment>
<dbReference type="InterPro" id="IPR014314">
    <property type="entry name" value="Succ_DH_cytb556"/>
</dbReference>
<dbReference type="EMBL" id="JAEPQZ010000005">
    <property type="protein sequence ID" value="KAG2180804.1"/>
    <property type="molecule type" value="Genomic_DNA"/>
</dbReference>
<dbReference type="OrthoDB" id="588261at2759"/>
<evidence type="ECO:0000256" key="8">
    <source>
        <dbReference type="SAM" id="Phobius"/>
    </source>
</evidence>
<dbReference type="Gene3D" id="1.20.1300.10">
    <property type="entry name" value="Fumarate reductase/succinate dehydrogenase, transmembrane subunit"/>
    <property type="match status" value="1"/>
</dbReference>
<name>A0A8H7UJ07_MORIS</name>
<feature type="transmembrane region" description="Helical" evidence="8">
    <location>
        <begin position="113"/>
        <end position="138"/>
    </location>
</feature>
<evidence type="ECO:0000256" key="3">
    <source>
        <dbReference type="ARBA" id="ARBA00022692"/>
    </source>
</evidence>
<keyword evidence="2" id="KW-0349">Heme</keyword>
<dbReference type="GO" id="GO:0009055">
    <property type="term" value="F:electron transfer activity"/>
    <property type="evidence" value="ECO:0007669"/>
    <property type="project" value="InterPro"/>
</dbReference>
<feature type="transmembrane region" description="Helical" evidence="8">
    <location>
        <begin position="82"/>
        <end position="101"/>
    </location>
</feature>
<reference evidence="9" key="1">
    <citation type="submission" date="2020-12" db="EMBL/GenBank/DDBJ databases">
        <title>Metabolic potential, ecology and presence of endohyphal bacteria is reflected in genomic diversity of Mucoromycotina.</title>
        <authorList>
            <person name="Muszewska A."/>
            <person name="Okrasinska A."/>
            <person name="Steczkiewicz K."/>
            <person name="Drgas O."/>
            <person name="Orlowska M."/>
            <person name="Perlinska-Lenart U."/>
            <person name="Aleksandrzak-Piekarczyk T."/>
            <person name="Szatraj K."/>
            <person name="Zielenkiewicz U."/>
            <person name="Pilsyk S."/>
            <person name="Malc E."/>
            <person name="Mieczkowski P."/>
            <person name="Kruszewska J.S."/>
            <person name="Biernat P."/>
            <person name="Pawlowska J."/>
        </authorList>
    </citation>
    <scope>NUCLEOTIDE SEQUENCE</scope>
    <source>
        <strain evidence="9">WA0000067209</strain>
    </source>
</reference>
<keyword evidence="4" id="KW-0479">Metal-binding</keyword>
<evidence type="ECO:0000256" key="5">
    <source>
        <dbReference type="ARBA" id="ARBA00022989"/>
    </source>
</evidence>
<evidence type="ECO:0000256" key="2">
    <source>
        <dbReference type="ARBA" id="ARBA00022617"/>
    </source>
</evidence>
<dbReference type="SUPFAM" id="SSF81343">
    <property type="entry name" value="Fumarate reductase respiratory complex transmembrane subunits"/>
    <property type="match status" value="1"/>
</dbReference>
<gene>
    <name evidence="9" type="ORF">INT43_008383</name>
</gene>
<dbReference type="InterPro" id="IPR034804">
    <property type="entry name" value="SQR/QFR_C/D"/>
</dbReference>
<proteinExistence type="predicted"/>
<dbReference type="CDD" id="cd03499">
    <property type="entry name" value="SQR_TypeC_SdhC"/>
    <property type="match status" value="1"/>
</dbReference>
<evidence type="ECO:0000313" key="10">
    <source>
        <dbReference type="Proteomes" id="UP000654370"/>
    </source>
</evidence>
<dbReference type="InterPro" id="IPR000701">
    <property type="entry name" value="SuccDH_FuR_B_TM-su"/>
</dbReference>
<evidence type="ECO:0000256" key="6">
    <source>
        <dbReference type="ARBA" id="ARBA00023004"/>
    </source>
</evidence>
<dbReference type="Pfam" id="PF01127">
    <property type="entry name" value="Sdh_cyt"/>
    <property type="match status" value="1"/>
</dbReference>
<dbReference type="PROSITE" id="PS01001">
    <property type="entry name" value="SDH_CYT_2"/>
    <property type="match status" value="1"/>
</dbReference>
<evidence type="ECO:0000313" key="9">
    <source>
        <dbReference type="EMBL" id="KAG2180804.1"/>
    </source>
</evidence>
<dbReference type="GO" id="GO:0006121">
    <property type="term" value="P:mitochondrial electron transport, succinate to ubiquinone"/>
    <property type="evidence" value="ECO:0007669"/>
    <property type="project" value="TreeGrafter"/>
</dbReference>
<keyword evidence="10" id="KW-1185">Reference proteome</keyword>
<dbReference type="GO" id="GO:0016020">
    <property type="term" value="C:membrane"/>
    <property type="evidence" value="ECO:0007669"/>
    <property type="project" value="UniProtKB-SubCell"/>
</dbReference>
<organism evidence="9 10">
    <name type="scientific">Mortierella isabellina</name>
    <name type="common">Filamentous fungus</name>
    <name type="synonym">Umbelopsis isabellina</name>
    <dbReference type="NCBI Taxonomy" id="91625"/>
    <lineage>
        <taxon>Eukaryota</taxon>
        <taxon>Fungi</taxon>
        <taxon>Fungi incertae sedis</taxon>
        <taxon>Mucoromycota</taxon>
        <taxon>Mucoromycotina</taxon>
        <taxon>Umbelopsidomycetes</taxon>
        <taxon>Umbelopsidales</taxon>
        <taxon>Umbelopsidaceae</taxon>
        <taxon>Umbelopsis</taxon>
    </lineage>
</organism>
<evidence type="ECO:0000256" key="4">
    <source>
        <dbReference type="ARBA" id="ARBA00022723"/>
    </source>
</evidence>
<dbReference type="Proteomes" id="UP000654370">
    <property type="component" value="Unassembled WGS sequence"/>
</dbReference>
<feature type="transmembrane region" description="Helical" evidence="8">
    <location>
        <begin position="159"/>
        <end position="179"/>
    </location>
</feature>
<dbReference type="GO" id="GO:0046872">
    <property type="term" value="F:metal ion binding"/>
    <property type="evidence" value="ECO:0007669"/>
    <property type="project" value="UniProtKB-KW"/>
</dbReference>
<evidence type="ECO:0000256" key="7">
    <source>
        <dbReference type="ARBA" id="ARBA00023136"/>
    </source>
</evidence>
<protein>
    <recommendedName>
        <fullName evidence="11">Succinate dehydrogenase subunit C</fullName>
    </recommendedName>
</protein>
<comment type="subcellular location">
    <subcellularLocation>
        <location evidence="1">Membrane</location>
        <topology evidence="1">Multi-pass membrane protein</topology>
    </subcellularLocation>
</comment>
<sequence length="181" mass="19287">MFATRAVTSIVAQNAARSALVKNAAAVPNGVRSFRATHANLEQSPDAESEILRQQRLVRPKSPHLTIYQPQLTWYLSGAHRFTGVGIGAGFYLGALSYLALPAMGYNFDSAAVISSVAAMPAAAKVGLKATIAFPFVFHCINGIRHLVWDTGRFLSLKGVYQTGYAVLGATTVGSLYLASL</sequence>
<evidence type="ECO:0000256" key="1">
    <source>
        <dbReference type="ARBA" id="ARBA00004141"/>
    </source>
</evidence>
<evidence type="ECO:0008006" key="11">
    <source>
        <dbReference type="Google" id="ProtNLM"/>
    </source>
</evidence>
<dbReference type="GO" id="GO:0006099">
    <property type="term" value="P:tricarboxylic acid cycle"/>
    <property type="evidence" value="ECO:0007669"/>
    <property type="project" value="InterPro"/>
</dbReference>
<keyword evidence="3 8" id="KW-0812">Transmembrane</keyword>
<dbReference type="AlphaFoldDB" id="A0A8H7UJ07"/>
<dbReference type="GO" id="GO:0005739">
    <property type="term" value="C:mitochondrion"/>
    <property type="evidence" value="ECO:0007669"/>
    <property type="project" value="GOC"/>
</dbReference>
<keyword evidence="5 8" id="KW-1133">Transmembrane helix</keyword>